<keyword evidence="2" id="KW-1185">Reference proteome</keyword>
<name>U4K4Z9_9VIBR</name>
<gene>
    <name evidence="1" type="ORF">VIBNI_A1616</name>
</gene>
<dbReference type="EMBL" id="FO203526">
    <property type="protein sequence ID" value="CCO57729.1"/>
    <property type="molecule type" value="Genomic_DNA"/>
</dbReference>
<proteinExistence type="predicted"/>
<dbReference type="KEGG" id="vni:VIBNI_A1616"/>
<organism evidence="1 2">
    <name type="scientific">Vibrio nigripulchritudo</name>
    <dbReference type="NCBI Taxonomy" id="28173"/>
    <lineage>
        <taxon>Bacteria</taxon>
        <taxon>Pseudomonadati</taxon>
        <taxon>Pseudomonadota</taxon>
        <taxon>Gammaproteobacteria</taxon>
        <taxon>Vibrionales</taxon>
        <taxon>Vibrionaceae</taxon>
        <taxon>Vibrio</taxon>
    </lineage>
</organism>
<dbReference type="Proteomes" id="UP000016895">
    <property type="component" value="Chromosome 1"/>
</dbReference>
<dbReference type="AlphaFoldDB" id="U4K4Z9"/>
<dbReference type="RefSeq" id="WP_022550629.1">
    <property type="nucleotide sequence ID" value="NC_022528.1"/>
</dbReference>
<protein>
    <submittedName>
        <fullName evidence="1">Uncharacterized protein</fullName>
    </submittedName>
</protein>
<dbReference type="PATRIC" id="fig|1260221.3.peg.1542"/>
<evidence type="ECO:0000313" key="1">
    <source>
        <dbReference type="EMBL" id="CCO57729.1"/>
    </source>
</evidence>
<reference evidence="1 2" key="1">
    <citation type="journal article" date="2013" name="ISME J.">
        <title>Comparative genomics of pathogenic lineages of Vibrio nigripulchritudo identifies virulence-associated traits.</title>
        <authorList>
            <person name="Goudenege D."/>
            <person name="Labreuche Y."/>
            <person name="Krin E."/>
            <person name="Ansquer D."/>
            <person name="Mangenot S."/>
            <person name="Calteau A."/>
            <person name="Medigue C."/>
            <person name="Mazel D."/>
            <person name="Polz M.F."/>
            <person name="Le Roux F."/>
        </authorList>
    </citation>
    <scope>NUCLEOTIDE SEQUENCE [LARGE SCALE GENOMIC DNA]</scope>
    <source>
        <strain evidence="2">SnF1</strain>
    </source>
</reference>
<accession>U4K4Z9</accession>
<sequence length="199" mass="23428">MKLSTQYILDREAIKLNAYRLLSHFYANKEISRQVDPEDRDDAIARLEDDYFYREISRLLLEIAIALRVLDDQMKKYEVTSDIRRSYDSSVTKVNHQHNCMMFDKMSLREVCNKIIHADTVEPHMGESEDGSHRFDDYNWLGWSEAIEQTGDKTIPQPALIKWTHLTNNIRLGGKKGNTEWWHLLEVPIFVRAISELLE</sequence>
<dbReference type="OrthoDB" id="3078277at2"/>
<dbReference type="STRING" id="28173.VIBNI_A1616"/>
<evidence type="ECO:0000313" key="2">
    <source>
        <dbReference type="Proteomes" id="UP000016895"/>
    </source>
</evidence>